<comment type="caution">
    <text evidence="2">The sequence shown here is derived from an EMBL/GenBank/DDBJ whole genome shotgun (WGS) entry which is preliminary data.</text>
</comment>
<dbReference type="InParanoid" id="A0A2P5AUC2"/>
<dbReference type="Proteomes" id="UP000237000">
    <property type="component" value="Unassembled WGS sequence"/>
</dbReference>
<dbReference type="SUPFAM" id="SSF49764">
    <property type="entry name" value="HSP20-like chaperones"/>
    <property type="match status" value="1"/>
</dbReference>
<sequence length="49" mass="5941">MPTMHMFKDVFGVLRKEELKYCMDRNSREFERMFHLPENAEMDQVTSQG</sequence>
<organism evidence="2 3">
    <name type="scientific">Trema orientale</name>
    <name type="common">Charcoal tree</name>
    <name type="synonym">Celtis orientalis</name>
    <dbReference type="NCBI Taxonomy" id="63057"/>
    <lineage>
        <taxon>Eukaryota</taxon>
        <taxon>Viridiplantae</taxon>
        <taxon>Streptophyta</taxon>
        <taxon>Embryophyta</taxon>
        <taxon>Tracheophyta</taxon>
        <taxon>Spermatophyta</taxon>
        <taxon>Magnoliopsida</taxon>
        <taxon>eudicotyledons</taxon>
        <taxon>Gunneridae</taxon>
        <taxon>Pentapetalae</taxon>
        <taxon>rosids</taxon>
        <taxon>fabids</taxon>
        <taxon>Rosales</taxon>
        <taxon>Cannabaceae</taxon>
        <taxon>Trema</taxon>
    </lineage>
</organism>
<accession>A0A2P5AUC2</accession>
<dbReference type="Pfam" id="PF00011">
    <property type="entry name" value="HSP20"/>
    <property type="match status" value="1"/>
</dbReference>
<dbReference type="AlphaFoldDB" id="A0A2P5AUC2"/>
<gene>
    <name evidence="2" type="ORF">TorRG33x02_341150</name>
</gene>
<dbReference type="EMBL" id="JXTC01000696">
    <property type="protein sequence ID" value="PON40140.1"/>
    <property type="molecule type" value="Genomic_DNA"/>
</dbReference>
<feature type="domain" description="SHSP" evidence="1">
    <location>
        <begin position="16"/>
        <end position="48"/>
    </location>
</feature>
<evidence type="ECO:0000313" key="2">
    <source>
        <dbReference type="EMBL" id="PON40140.1"/>
    </source>
</evidence>
<dbReference type="InterPro" id="IPR008978">
    <property type="entry name" value="HSP20-like_chaperone"/>
</dbReference>
<name>A0A2P5AUC2_TREOI</name>
<proteinExistence type="predicted"/>
<evidence type="ECO:0000259" key="1">
    <source>
        <dbReference type="Pfam" id="PF00011"/>
    </source>
</evidence>
<dbReference type="InterPro" id="IPR002068">
    <property type="entry name" value="A-crystallin/Hsp20_dom"/>
</dbReference>
<dbReference type="OrthoDB" id="10387798at2759"/>
<protein>
    <submittedName>
        <fullName evidence="2">Alpha-crystallin, subunit A</fullName>
    </submittedName>
</protein>
<evidence type="ECO:0000313" key="3">
    <source>
        <dbReference type="Proteomes" id="UP000237000"/>
    </source>
</evidence>
<reference evidence="3" key="1">
    <citation type="submission" date="2016-06" db="EMBL/GenBank/DDBJ databases">
        <title>Parallel loss of symbiosis genes in relatives of nitrogen-fixing non-legume Parasponia.</title>
        <authorList>
            <person name="Van Velzen R."/>
            <person name="Holmer R."/>
            <person name="Bu F."/>
            <person name="Rutten L."/>
            <person name="Van Zeijl A."/>
            <person name="Liu W."/>
            <person name="Santuari L."/>
            <person name="Cao Q."/>
            <person name="Sharma T."/>
            <person name="Shen D."/>
            <person name="Roswanjaya Y."/>
            <person name="Wardhani T."/>
            <person name="Kalhor M.S."/>
            <person name="Jansen J."/>
            <person name="Van den Hoogen J."/>
            <person name="Gungor B."/>
            <person name="Hartog M."/>
            <person name="Hontelez J."/>
            <person name="Verver J."/>
            <person name="Yang W.-C."/>
            <person name="Schijlen E."/>
            <person name="Repin R."/>
            <person name="Schilthuizen M."/>
            <person name="Schranz E."/>
            <person name="Heidstra R."/>
            <person name="Miyata K."/>
            <person name="Fedorova E."/>
            <person name="Kohlen W."/>
            <person name="Bisseling T."/>
            <person name="Smit S."/>
            <person name="Geurts R."/>
        </authorList>
    </citation>
    <scope>NUCLEOTIDE SEQUENCE [LARGE SCALE GENOMIC DNA]</scope>
    <source>
        <strain evidence="3">cv. RG33-2</strain>
    </source>
</reference>
<keyword evidence="3" id="KW-1185">Reference proteome</keyword>